<feature type="domain" description="Thioredoxin" evidence="1">
    <location>
        <begin position="4"/>
        <end position="79"/>
    </location>
</feature>
<evidence type="ECO:0000313" key="3">
    <source>
        <dbReference type="Proteomes" id="UP001330749"/>
    </source>
</evidence>
<sequence length="81" mass="8976">MSKSILKFSRVGCNPCKVMSNFLQDKGVDYKELDVEEDAQLAVQYGIGGVPTLLLVDENNDVLDRVVGFNPSDIEELISKQ</sequence>
<comment type="caution">
    <text evidence="2">The sequence shown here is derived from an EMBL/GenBank/DDBJ whole genome shotgun (WGS) entry which is preliminary data.</text>
</comment>
<dbReference type="SUPFAM" id="SSF52833">
    <property type="entry name" value="Thioredoxin-like"/>
    <property type="match status" value="1"/>
</dbReference>
<dbReference type="EMBL" id="JARMQG010000084">
    <property type="protein sequence ID" value="MED3562417.1"/>
    <property type="molecule type" value="Genomic_DNA"/>
</dbReference>
<evidence type="ECO:0000313" key="2">
    <source>
        <dbReference type="EMBL" id="MED3562417.1"/>
    </source>
</evidence>
<dbReference type="InterPro" id="IPR036249">
    <property type="entry name" value="Thioredoxin-like_sf"/>
</dbReference>
<dbReference type="RefSeq" id="WP_327967342.1">
    <property type="nucleotide sequence ID" value="NZ_JARMQG010000084.1"/>
</dbReference>
<dbReference type="Gene3D" id="3.40.30.10">
    <property type="entry name" value="Glutaredoxin"/>
    <property type="match status" value="1"/>
</dbReference>
<name>A0ABU6NAV3_9BACI</name>
<protein>
    <submittedName>
        <fullName evidence="2">Thioredoxin family protein</fullName>
    </submittedName>
</protein>
<dbReference type="Proteomes" id="UP001330749">
    <property type="component" value="Unassembled WGS sequence"/>
</dbReference>
<reference evidence="2 3" key="1">
    <citation type="submission" date="2023-03" db="EMBL/GenBank/DDBJ databases">
        <title>Bacillus Genome Sequencing.</title>
        <authorList>
            <person name="Dunlap C."/>
        </authorList>
    </citation>
    <scope>NUCLEOTIDE SEQUENCE [LARGE SCALE GENOMIC DNA]</scope>
    <source>
        <strain evidence="2 3">B-14544</strain>
    </source>
</reference>
<proteinExistence type="predicted"/>
<organism evidence="2 3">
    <name type="scientific">Bacillus xiapuensis</name>
    <dbReference type="NCBI Taxonomy" id="2014075"/>
    <lineage>
        <taxon>Bacteria</taxon>
        <taxon>Bacillati</taxon>
        <taxon>Bacillota</taxon>
        <taxon>Bacilli</taxon>
        <taxon>Bacillales</taxon>
        <taxon>Bacillaceae</taxon>
        <taxon>Bacillus</taxon>
    </lineage>
</organism>
<dbReference type="Pfam" id="PF00085">
    <property type="entry name" value="Thioredoxin"/>
    <property type="match status" value="1"/>
</dbReference>
<dbReference type="CDD" id="cd02947">
    <property type="entry name" value="TRX_family"/>
    <property type="match status" value="1"/>
</dbReference>
<dbReference type="InterPro" id="IPR013766">
    <property type="entry name" value="Thioredoxin_domain"/>
</dbReference>
<evidence type="ECO:0000259" key="1">
    <source>
        <dbReference type="Pfam" id="PF00085"/>
    </source>
</evidence>
<gene>
    <name evidence="2" type="ORF">P4447_08105</name>
</gene>
<keyword evidence="3" id="KW-1185">Reference proteome</keyword>
<dbReference type="PROSITE" id="PS51354">
    <property type="entry name" value="GLUTAREDOXIN_2"/>
    <property type="match status" value="1"/>
</dbReference>
<accession>A0ABU6NAV3</accession>